<dbReference type="PANTHER" id="PTHR42648">
    <property type="entry name" value="TRANSPOSASE, PUTATIVE-RELATED"/>
    <property type="match status" value="1"/>
</dbReference>
<evidence type="ECO:0000256" key="5">
    <source>
        <dbReference type="SAM" id="MobiDB-lite"/>
    </source>
</evidence>
<feature type="domain" description="Integrase catalytic" evidence="6">
    <location>
        <begin position="2751"/>
        <end position="2923"/>
    </location>
</feature>
<dbReference type="InterPro" id="IPR057670">
    <property type="entry name" value="SH3_retrovirus"/>
</dbReference>
<keyword evidence="8" id="KW-1185">Reference proteome</keyword>
<comment type="caution">
    <text evidence="7">The sequence shown here is derived from an EMBL/GenBank/DDBJ whole genome shotgun (WGS) entry which is preliminary data.</text>
</comment>
<dbReference type="InterPro" id="IPR036397">
    <property type="entry name" value="RNaseH_sf"/>
</dbReference>
<keyword evidence="1" id="KW-0645">Protease</keyword>
<dbReference type="CDD" id="cd09272">
    <property type="entry name" value="RNase_HI_RT_Ty1"/>
    <property type="match status" value="3"/>
</dbReference>
<dbReference type="InterPro" id="IPR012337">
    <property type="entry name" value="RNaseH-like_sf"/>
</dbReference>
<reference evidence="7" key="1">
    <citation type="submission" date="2023-03" db="EMBL/GenBank/DDBJ databases">
        <title>Chromosome-scale reference genome and RAD-based genetic map of yellow starthistle (Centaurea solstitialis) reveal putative structural variation and QTLs associated with invader traits.</title>
        <authorList>
            <person name="Reatini B."/>
            <person name="Cang F.A."/>
            <person name="Jiang Q."/>
            <person name="Mckibben M.T.W."/>
            <person name="Barker M.S."/>
            <person name="Rieseberg L.H."/>
            <person name="Dlugosch K.M."/>
        </authorList>
    </citation>
    <scope>NUCLEOTIDE SEQUENCE</scope>
    <source>
        <strain evidence="7">CAN-66</strain>
        <tissue evidence="7">Leaf</tissue>
    </source>
</reference>
<dbReference type="Pfam" id="PF22936">
    <property type="entry name" value="Pol_BBD"/>
    <property type="match status" value="3"/>
</dbReference>
<feature type="region of interest" description="Disordered" evidence="5">
    <location>
        <begin position="1415"/>
        <end position="1472"/>
    </location>
</feature>
<evidence type="ECO:0000313" key="7">
    <source>
        <dbReference type="EMBL" id="KAJ9538911.1"/>
    </source>
</evidence>
<dbReference type="Pfam" id="PF13976">
    <property type="entry name" value="gag_pre-integrs"/>
    <property type="match status" value="3"/>
</dbReference>
<keyword evidence="4" id="KW-0378">Hydrolase</keyword>
<organism evidence="7 8">
    <name type="scientific">Centaurea solstitialis</name>
    <name type="common">yellow star-thistle</name>
    <dbReference type="NCBI Taxonomy" id="347529"/>
    <lineage>
        <taxon>Eukaryota</taxon>
        <taxon>Viridiplantae</taxon>
        <taxon>Streptophyta</taxon>
        <taxon>Embryophyta</taxon>
        <taxon>Tracheophyta</taxon>
        <taxon>Spermatophyta</taxon>
        <taxon>Magnoliopsida</taxon>
        <taxon>eudicotyledons</taxon>
        <taxon>Gunneridae</taxon>
        <taxon>Pentapetalae</taxon>
        <taxon>asterids</taxon>
        <taxon>campanulids</taxon>
        <taxon>Asterales</taxon>
        <taxon>Asteraceae</taxon>
        <taxon>Carduoideae</taxon>
        <taxon>Cardueae</taxon>
        <taxon>Centaureinae</taxon>
        <taxon>Centaurea</taxon>
    </lineage>
</organism>
<accession>A0AA38W8A6</accession>
<dbReference type="GO" id="GO:0006508">
    <property type="term" value="P:proteolysis"/>
    <property type="evidence" value="ECO:0007669"/>
    <property type="project" value="UniProtKB-KW"/>
</dbReference>
<dbReference type="GO" id="GO:0015074">
    <property type="term" value="P:DNA integration"/>
    <property type="evidence" value="ECO:0007669"/>
    <property type="project" value="InterPro"/>
</dbReference>
<dbReference type="Pfam" id="PF00665">
    <property type="entry name" value="rve"/>
    <property type="match status" value="2"/>
</dbReference>
<keyword evidence="2" id="KW-0479">Metal-binding</keyword>
<dbReference type="SUPFAM" id="SSF53098">
    <property type="entry name" value="Ribonuclease H-like"/>
    <property type="match status" value="3"/>
</dbReference>
<name>A0AA38W8A6_9ASTR</name>
<dbReference type="Pfam" id="PF14223">
    <property type="entry name" value="Retrotran_gag_2"/>
    <property type="match status" value="1"/>
</dbReference>
<dbReference type="InterPro" id="IPR043502">
    <property type="entry name" value="DNA/RNA_pol_sf"/>
</dbReference>
<feature type="compositionally biased region" description="Low complexity" evidence="5">
    <location>
        <begin position="2037"/>
        <end position="2070"/>
    </location>
</feature>
<keyword evidence="3" id="KW-0064">Aspartyl protease</keyword>
<gene>
    <name evidence="7" type="ORF">OSB04_031644</name>
</gene>
<dbReference type="EMBL" id="JARYMX010000008">
    <property type="protein sequence ID" value="KAJ9538911.1"/>
    <property type="molecule type" value="Genomic_DNA"/>
</dbReference>
<evidence type="ECO:0000256" key="3">
    <source>
        <dbReference type="ARBA" id="ARBA00022750"/>
    </source>
</evidence>
<proteinExistence type="predicted"/>
<evidence type="ECO:0000256" key="4">
    <source>
        <dbReference type="ARBA" id="ARBA00022801"/>
    </source>
</evidence>
<dbReference type="InterPro" id="IPR013103">
    <property type="entry name" value="RVT_2"/>
</dbReference>
<feature type="region of interest" description="Disordered" evidence="5">
    <location>
        <begin position="2009"/>
        <end position="2096"/>
    </location>
</feature>
<dbReference type="InterPro" id="IPR001584">
    <property type="entry name" value="Integrase_cat-core"/>
</dbReference>
<feature type="region of interest" description="Disordered" evidence="5">
    <location>
        <begin position="710"/>
        <end position="735"/>
    </location>
</feature>
<dbReference type="InterPro" id="IPR025724">
    <property type="entry name" value="GAG-pre-integrase_dom"/>
</dbReference>
<evidence type="ECO:0000256" key="1">
    <source>
        <dbReference type="ARBA" id="ARBA00022670"/>
    </source>
</evidence>
<feature type="domain" description="Integrase catalytic" evidence="6">
    <location>
        <begin position="442"/>
        <end position="618"/>
    </location>
</feature>
<dbReference type="PROSITE" id="PS50994">
    <property type="entry name" value="INTEGRASE"/>
    <property type="match status" value="3"/>
</dbReference>
<dbReference type="SUPFAM" id="SSF56672">
    <property type="entry name" value="DNA/RNA polymerases"/>
    <property type="match status" value="3"/>
</dbReference>
<dbReference type="InterPro" id="IPR054722">
    <property type="entry name" value="PolX-like_BBD"/>
</dbReference>
<dbReference type="GO" id="GO:0046872">
    <property type="term" value="F:metal ion binding"/>
    <property type="evidence" value="ECO:0007669"/>
    <property type="project" value="UniProtKB-KW"/>
</dbReference>
<feature type="compositionally biased region" description="Acidic residues" evidence="5">
    <location>
        <begin position="2017"/>
        <end position="2026"/>
    </location>
</feature>
<dbReference type="PANTHER" id="PTHR42648:SF30">
    <property type="entry name" value="RIBONUCLEASE H-LIKE DOMAIN, GAG-PRE-INTEGRASE DOMAIN PROTEIN-RELATED"/>
    <property type="match status" value="1"/>
</dbReference>
<dbReference type="Pfam" id="PF07727">
    <property type="entry name" value="RVT_2"/>
    <property type="match status" value="3"/>
</dbReference>
<evidence type="ECO:0000259" key="6">
    <source>
        <dbReference type="PROSITE" id="PS50994"/>
    </source>
</evidence>
<dbReference type="Proteomes" id="UP001172457">
    <property type="component" value="Chromosome 8"/>
</dbReference>
<sequence length="3578" mass="404034">MSQISIPFYSPEESLRLIMGKWKLTGHNFPVWKLHLRNVLCAQDKLYVINKPVSRPKSNAPEEEFAEYFRYLTDESDVMSILIFSMSPEFTGDLRVKSCHEVVRDVENQLGLYKHTGKLLIMQEILSLKLQKGQSVKNHLVDMRRLFKCLSRLGYKMTQEELVYLMWFSLTKEVQDTASAYMKEPKNDVDKVHEDILASLEPVPEPANLMDTDIIDELGDLSCPECGSEDICEHSMNIDQMDIGLPDTPGIFMIDCLITSYESWVIDTGSGNHICNHLQGFTRRKTLRKDRSNLRVGEGTPLIAEAVGSYSLSLPSGLVLELNNCYYIPNMIKNVLSFDLLVDQGFYYKYSYKMISVFKDNIFYFKATPVDGLYTVNLKDNNSEIYHISKRSKDIEDQTYLWHCRLGHINKKRVELLLKGGFLGNFDYKPFDNCESCLSGKMTKQPFNSENERATDLLEIIHTDVCGPFSHVARGGYRYFITFTDDFSRYGYVYLIRHKSETFEKFKEYQNEVQNLLDKRIKFLRSDRGGEYLSDEFDNHLMECGIVSQLTPPYTPQMNGVSERRNRTLLDMVRTMMCHSSLPVSFWGHALETAAHILNRAPTKSVEKTPYELWKGKKPNISFLKIWGCEVYVKRPTSEKLKPKSDKCFFVGYPKTTVGYYFYNPEENKVFVARNGKFLEEKFLSLENTRKDVDLQIVDEESTTPVVEPDIQHNNVEPQPEPVEEVQTQDLRRSSRVRQEPDRYLGFLVSQDSEDLNEPTSYGEAVSGSESEQWQEAMKAEMQSMYDNQVWELTDLPQHCKAVGRKWVFKKKTDMDGNVHTFKARLVAKGFTQTHGIDYDETFSPMAMLKSIRILMAISAYFNYEIWQMDVKTAFLNGKLTEDVYMEQPEGFEDPKNPNKVCKLLKSIYGLKQASRSWNLHFDERIKEFGFAKSEFEPCVYTKFSGSIVTFLVLYVDDILLIGNDVPTLQSVKEWLSKCFQMKDLGEAAYILGPERFRMDESKKGFIPMQHGIVLSKTQSPVSSEDQDRMKSVPYASAIGSIMYAMLCTRPDVAYSVSVTSRYQQNPGEPHWVAVKNILKYLRRTKEMFLVFGGSEDEISVTGYSDASFQTDRDDFRSQSGYVFTLNGGAISWKSSKQDTIADSTTEAEYIAACDAAKEAVWLRNFLSDLRVVASISRPIDIFCDNSGAVAQAKEPREHHKSRHVLRKYHLIREIIGRGDVRICKIPTEDNVADPLTKPLARAKHEAHANSIGMQYLEAIILGGLATVPRDVSVAVYPLQAFWNFILKRDKLEEFFLNNKMSRMLQLQEQFRNTKKGTLSITDFCHNLKNLADALADCDSKITDVELVMQILRQLPPSYHSIVDVITNTKPFPSFLEAKNMLLLHESREESVEPHTDTPLTSSAALYSSAQSALNGKSKNKFNKGRTNGRSASKGGGNTNVSASSHSFAGNPGHSQAYFGNSPTPGHAPSVQPGLLGAPPVPSFGTGSPQPSPAMLSAPQQLLAHPFHQPSANSHQHYYGLPQSPTPMPVSPQFLQHTQPSTLVPPPAQPSFGGPPPHQPSFGGHASQYTDLSSVFQAMSVQPPQDNNFYMDTGASRHMTFNQGTMHSLTPCNSSFIQVGNGAVVPARYIGQCKLPFSPWPLMLKHVLVSDKLIKNLISVRRFTIDNSVSVEFDPFGFTVKDLKTGLFLQRCDSDHHDLYPVLPPSPQSAVASANVAVSFDVWHRRLGHPGAAVFQFLLSRKFITCSSQNSSLCHACQLGKHCRLPFSLSATKTSRVFELIHSDLWTSPVTSLSGFKYYVLFLDDYSHFLWVFPLRAKSEVFSVFKTFRAYVLNQFKTDIQLFQCDNGREFNNQSFLDFFKTHGIKIRFSCPYTSQQNGKAERTIRTINNTLRTSLIQASLPPKFWVEALLSAVHTFNLLPSTTIQYKTPFEVLFGFFPTYSHLRVFGCLCYPNTSPTSAHKLAPRSSACVYLGPSTDHRGYRCLDLITQKVIISRHVNFDETHFPFPDFQPHPSSEDYDAFDVDDSLPSLSPMVDSSSPPSAAGPSASSPQPSPAESSGTTSSPSSAEPSQPPAPAATSGHPMTTRSRTGSLKPKQIFNLSVTSDLSPIPRSTAQAMCDPHWRAAMDAEMAAILSNYTWDLVPKPSDANIVGNRWLFRHKFDSNGRLERYKARLVAQGFSQQPGLDFDDTFSPVVKPATIRTVLSISISRNWPIHQLDVKNAFLHGDLTETVYMRQPPGYVNTSFPDHVCRLRKALYGLKQAPRAWYHRFAVYLSSLGFLSSKTDTSLFTYHRGSDTIYLLLYVDDIILTASSPTLISMVISKLSSEFPMSDLGPLSFFLGIAASRSKSGLFLSQSAFAQEILARADMVSCNPCSTPADTKTKLAVDGEPVSDPTLYRSLAGALQYLTFTRPDIAYAVQQVCLFMHDPRLPHFNALKRILRYLKGTLSHGLHIKASAVDRLVAYSDADWAGCPTTRRSTSGFCVYLGDNLISWSSKRQHVVSRSSAEAEYRGIANVVAETAWLRNLLLELYCPLSRATVVFCDNVSAMYLASNPVQHQRTKHVEIDLHFVRERVAIGHVRVLHVPSAYQYADIFTKGLPTIKMGNVATEPIKGLGSVLLYFTSGKCVCLDNVLYVPGIRKNLLSEIVMNKCGYKQVLESDKYILSRHGAFVGFGYVCNNMIRLNIDYSSYDFSVCMMSSSSSYNLSKSELWHARLGHVHYKRLKDMSKMSLIPAFDLNNEKCKTCSLTKITRQPFKDVKRDSKVLELIHSDLCDFHATPSLGNKKYVVTFIDDASRYCYVYLLHSKDQALDKFKVYKQEVELHKNELIKALRTDRGGEYYDPVYFESTGIIHQTTAPYTPQQNGVAERKNRTLKEMVNSMLSYSGLREGFWGEAMLTACYILNRTPNKKSKNTPYEIWHKKVPNLSYLKVWGCRAVVRLIEPKRKNLGEKGIDCIFIGYAEHSTAYRFYVIESNEFVSVNTVIESRDAKFDEERFTSIPRPRDMIQKSKDGFEGTNFVPKLAEPRRSNRARKAKSFGCDFQLYLVEGTRDETMSQHQYCYIIEEDPKTFSEAMASRDVAFWKEAIQDEIDSIMHNNTWELTNLPPGCKALGSKWILKRKMKVDGTIDKYKARLVIQGFRQKEGIDFFDTYAPVARISTIRLLLALAAIHNLVIHQMDVKTAFLNGDLDEEIYMKQPEGFVMPGNENKVCKLKKSLYGLKQAPKQWHQKFDNVVLSNGFALNQADKCVYSKFDTSGKGVIICLYVDDMLIFGTDQDQVDKTKTFLSSSFDMKDLGEAEVILGLRIKRGNNGISVSQSHYIEKILKKFNFENCSPVSTPIDPNLKLLPNKGAPVSQLEYSRAIGCLMYAMISTRPDIAFAVGKLSRYTSNPSSQHWQALNRVFKYLKGTMSYGLTYSGYPSVIEGYSDASWITNLEDHSSTSGWVFLLGGGAISWASKKQTCITNSTMESEFVALDAAGKEAEWLRNLIYEIPLWPKPISTISIRCDSAATLAKAYSQVYNGKSRHLGVRHSMIRELIMNGVISVEFVRTQLNLADHLTKGLARDLVHKAAMGMALKSI</sequence>
<feature type="domain" description="Integrase catalytic" evidence="6">
    <location>
        <begin position="1778"/>
        <end position="1938"/>
    </location>
</feature>
<dbReference type="InterPro" id="IPR039537">
    <property type="entry name" value="Retrotran_Ty1/copia-like"/>
</dbReference>
<dbReference type="GO" id="GO:0003676">
    <property type="term" value="F:nucleic acid binding"/>
    <property type="evidence" value="ECO:0007669"/>
    <property type="project" value="InterPro"/>
</dbReference>
<evidence type="ECO:0000313" key="8">
    <source>
        <dbReference type="Proteomes" id="UP001172457"/>
    </source>
</evidence>
<protein>
    <recommendedName>
        <fullName evidence="6">Integrase catalytic domain-containing protein</fullName>
    </recommendedName>
</protein>
<evidence type="ECO:0000256" key="2">
    <source>
        <dbReference type="ARBA" id="ARBA00022723"/>
    </source>
</evidence>
<feature type="compositionally biased region" description="Polar residues" evidence="5">
    <location>
        <begin position="2082"/>
        <end position="2091"/>
    </location>
</feature>
<dbReference type="Gene3D" id="3.30.420.10">
    <property type="entry name" value="Ribonuclease H-like superfamily/Ribonuclease H"/>
    <property type="match status" value="3"/>
</dbReference>
<dbReference type="Pfam" id="PF25597">
    <property type="entry name" value="SH3_retrovirus"/>
    <property type="match status" value="3"/>
</dbReference>
<dbReference type="GO" id="GO:0004190">
    <property type="term" value="F:aspartic-type endopeptidase activity"/>
    <property type="evidence" value="ECO:0007669"/>
    <property type="project" value="UniProtKB-KW"/>
</dbReference>
<feature type="compositionally biased region" description="Polar residues" evidence="5">
    <location>
        <begin position="1439"/>
        <end position="1448"/>
    </location>
</feature>